<dbReference type="Gene3D" id="2.180.10.10">
    <property type="entry name" value="RHS repeat-associated core"/>
    <property type="match status" value="1"/>
</dbReference>
<evidence type="ECO:0000313" key="1">
    <source>
        <dbReference type="EMBL" id="MDC9598100.1"/>
    </source>
</evidence>
<dbReference type="EMBL" id="JAQRFN010000021">
    <property type="protein sequence ID" value="MDC9598100.1"/>
    <property type="molecule type" value="Genomic_DNA"/>
</dbReference>
<accession>A0ABT5LYL6</accession>
<proteinExistence type="predicted"/>
<name>A0ABT5LYL6_9GAMM</name>
<reference evidence="1 2" key="1">
    <citation type="submission" date="2023-02" db="EMBL/GenBank/DDBJ databases">
        <title>Entomopathogenic bacteria.</title>
        <authorList>
            <person name="Machado R.A."/>
        </authorList>
    </citation>
    <scope>NUCLEOTIDE SEQUENCE [LARGE SCALE GENOMIC DNA]</scope>
    <source>
        <strain evidence="1 2">XENO-2</strain>
    </source>
</reference>
<comment type="caution">
    <text evidence="1">The sequence shown here is derived from an EMBL/GenBank/DDBJ whole genome shotgun (WGS) entry which is preliminary data.</text>
</comment>
<gene>
    <name evidence="1" type="ORF">PSI14_14900</name>
</gene>
<evidence type="ECO:0008006" key="3">
    <source>
        <dbReference type="Google" id="ProtNLM"/>
    </source>
</evidence>
<keyword evidence="2" id="KW-1185">Reference proteome</keyword>
<sequence>MGCYLTPDPIGLHGGENLYAYVPNPIGWKIRMG</sequence>
<evidence type="ECO:0000313" key="2">
    <source>
        <dbReference type="Proteomes" id="UP001220225"/>
    </source>
</evidence>
<organism evidence="1 2">
    <name type="scientific">Xenorhabdus anantnagensis</name>
    <dbReference type="NCBI Taxonomy" id="3025875"/>
    <lineage>
        <taxon>Bacteria</taxon>
        <taxon>Pseudomonadati</taxon>
        <taxon>Pseudomonadota</taxon>
        <taxon>Gammaproteobacteria</taxon>
        <taxon>Enterobacterales</taxon>
        <taxon>Morganellaceae</taxon>
        <taxon>Xenorhabdus</taxon>
    </lineage>
</organism>
<protein>
    <recommendedName>
        <fullName evidence="3">RHS family protein</fullName>
    </recommendedName>
</protein>
<dbReference type="Proteomes" id="UP001220225">
    <property type="component" value="Unassembled WGS sequence"/>
</dbReference>